<comment type="caution">
    <text evidence="2">The sequence shown here is derived from an EMBL/GenBank/DDBJ whole genome shotgun (WGS) entry which is preliminary data.</text>
</comment>
<evidence type="ECO:0000313" key="3">
    <source>
        <dbReference type="Proteomes" id="UP001501237"/>
    </source>
</evidence>
<name>A0ABP6QAG6_9ACTN</name>
<evidence type="ECO:0000313" key="2">
    <source>
        <dbReference type="EMBL" id="GAA3215519.1"/>
    </source>
</evidence>
<proteinExistence type="predicted"/>
<organism evidence="2 3">
    <name type="scientific">Actinocorallia longicatena</name>
    <dbReference type="NCBI Taxonomy" id="111803"/>
    <lineage>
        <taxon>Bacteria</taxon>
        <taxon>Bacillati</taxon>
        <taxon>Actinomycetota</taxon>
        <taxon>Actinomycetes</taxon>
        <taxon>Streptosporangiales</taxon>
        <taxon>Thermomonosporaceae</taxon>
        <taxon>Actinocorallia</taxon>
    </lineage>
</organism>
<dbReference type="CDD" id="cd00093">
    <property type="entry name" value="HTH_XRE"/>
    <property type="match status" value="1"/>
</dbReference>
<evidence type="ECO:0000259" key="1">
    <source>
        <dbReference type="Pfam" id="PF12728"/>
    </source>
</evidence>
<dbReference type="EMBL" id="BAAAUV010000008">
    <property type="protein sequence ID" value="GAA3215519.1"/>
    <property type="molecule type" value="Genomic_DNA"/>
</dbReference>
<dbReference type="InterPro" id="IPR009061">
    <property type="entry name" value="DNA-bd_dom_put_sf"/>
</dbReference>
<dbReference type="Gene3D" id="1.10.10.10">
    <property type="entry name" value="Winged helix-like DNA-binding domain superfamily/Winged helix DNA-binding domain"/>
    <property type="match status" value="1"/>
</dbReference>
<protein>
    <recommendedName>
        <fullName evidence="1">Helix-turn-helix domain-containing protein</fullName>
    </recommendedName>
</protein>
<reference evidence="3" key="1">
    <citation type="journal article" date="2019" name="Int. J. Syst. Evol. Microbiol.">
        <title>The Global Catalogue of Microorganisms (GCM) 10K type strain sequencing project: providing services to taxonomists for standard genome sequencing and annotation.</title>
        <authorList>
            <consortium name="The Broad Institute Genomics Platform"/>
            <consortium name="The Broad Institute Genome Sequencing Center for Infectious Disease"/>
            <person name="Wu L."/>
            <person name="Ma J."/>
        </authorList>
    </citation>
    <scope>NUCLEOTIDE SEQUENCE [LARGE SCALE GENOMIC DNA]</scope>
    <source>
        <strain evidence="3">JCM 9377</strain>
    </source>
</reference>
<feature type="domain" description="Helix-turn-helix" evidence="1">
    <location>
        <begin position="12"/>
        <end position="61"/>
    </location>
</feature>
<sequence length="69" mass="7964">MKTRNPPAEVHLSVQQLADRLGVKEQTIYAWNHKRSGPRFMKIGRLPRYRLSDVVAWENSRYASGPEAV</sequence>
<dbReference type="InterPro" id="IPR041657">
    <property type="entry name" value="HTH_17"/>
</dbReference>
<accession>A0ABP6QAG6</accession>
<gene>
    <name evidence="2" type="ORF">GCM10010468_37010</name>
</gene>
<dbReference type="Proteomes" id="UP001501237">
    <property type="component" value="Unassembled WGS sequence"/>
</dbReference>
<dbReference type="InterPro" id="IPR036388">
    <property type="entry name" value="WH-like_DNA-bd_sf"/>
</dbReference>
<dbReference type="Pfam" id="PF12728">
    <property type="entry name" value="HTH_17"/>
    <property type="match status" value="1"/>
</dbReference>
<dbReference type="InterPro" id="IPR001387">
    <property type="entry name" value="Cro/C1-type_HTH"/>
</dbReference>
<keyword evidence="3" id="KW-1185">Reference proteome</keyword>
<dbReference type="SUPFAM" id="SSF46955">
    <property type="entry name" value="Putative DNA-binding domain"/>
    <property type="match status" value="1"/>
</dbReference>